<reference evidence="2 3" key="1">
    <citation type="submission" date="2019-11" db="EMBL/GenBank/DDBJ databases">
        <title>Draft genome sequences of five Paenibacillus species of dairy origin.</title>
        <authorList>
            <person name="Olajide A.M."/>
            <person name="Chen S."/>
            <person name="Lapointe G."/>
        </authorList>
    </citation>
    <scope>NUCLEOTIDE SEQUENCE [LARGE SCALE GENOMIC DNA]</scope>
    <source>
        <strain evidence="2 3">2CS3</strain>
    </source>
</reference>
<evidence type="ECO:0008006" key="4">
    <source>
        <dbReference type="Google" id="ProtNLM"/>
    </source>
</evidence>
<keyword evidence="3" id="KW-1185">Reference proteome</keyword>
<name>A0A7X2ZE69_9BACL</name>
<proteinExistence type="predicted"/>
<accession>A0A7X2ZE69</accession>
<organism evidence="2 3">
    <name type="scientific">Paenibacillus validus</name>
    <dbReference type="NCBI Taxonomy" id="44253"/>
    <lineage>
        <taxon>Bacteria</taxon>
        <taxon>Bacillati</taxon>
        <taxon>Bacillota</taxon>
        <taxon>Bacilli</taxon>
        <taxon>Bacillales</taxon>
        <taxon>Paenibacillaceae</taxon>
        <taxon>Paenibacillus</taxon>
    </lineage>
</organism>
<dbReference type="RefSeq" id="WP_155615532.1">
    <property type="nucleotide sequence ID" value="NZ_WNZX01000024.1"/>
</dbReference>
<evidence type="ECO:0000313" key="2">
    <source>
        <dbReference type="EMBL" id="MUG73304.1"/>
    </source>
</evidence>
<dbReference type="EMBL" id="WNZX01000024">
    <property type="protein sequence ID" value="MUG73304.1"/>
    <property type="molecule type" value="Genomic_DNA"/>
</dbReference>
<evidence type="ECO:0000256" key="1">
    <source>
        <dbReference type="SAM" id="MobiDB-lite"/>
    </source>
</evidence>
<sequence>MAEQERKKNRQRQAEGIEVPPRGGLLYSADPSRRSMENVEAYREWKAGQITATDAIRRIGMKKPTFYRRVKEYEEINEPF</sequence>
<gene>
    <name evidence="2" type="ORF">GNP93_21970</name>
</gene>
<dbReference type="AlphaFoldDB" id="A0A7X2ZE69"/>
<dbReference type="Proteomes" id="UP000450917">
    <property type="component" value="Unassembled WGS sequence"/>
</dbReference>
<feature type="region of interest" description="Disordered" evidence="1">
    <location>
        <begin position="1"/>
        <end position="30"/>
    </location>
</feature>
<protein>
    <recommendedName>
        <fullName evidence="4">Recombinase family protein</fullName>
    </recommendedName>
</protein>
<comment type="caution">
    <text evidence="2">The sequence shown here is derived from an EMBL/GenBank/DDBJ whole genome shotgun (WGS) entry which is preliminary data.</text>
</comment>
<evidence type="ECO:0000313" key="3">
    <source>
        <dbReference type="Proteomes" id="UP000450917"/>
    </source>
</evidence>